<dbReference type="AlphaFoldDB" id="A0A160TM08"/>
<gene>
    <name evidence="1" type="ORF">MGWOODY_Smn2529</name>
</gene>
<evidence type="ECO:0000313" key="1">
    <source>
        <dbReference type="EMBL" id="CUS45548.1"/>
    </source>
</evidence>
<sequence length="294" mass="33304">MDDRIVRRQRLELVLRREERKAGQLGELGGDRLAEILRCVESRADGRAALRKLAHAMDHARRDPRTAARELVRISPEFLPERDRCRILQMGAPDLDDVGPGDRLRIERVVQPVERREQAPGRRHRRRDLQRRGEAVVRRLAHIDMVVRVDRRLAAALARQHLVGAAGDHLVDVHVALGAGTGLPDDQRELLVELAARHLRRGGFDRVGDLRVEPVRPVHPCRRLLHQRKRMDDADRHALGRAEREILDGALRLRAPIGVGRDVDSADRIGFSAGFGHQTLLRLPFLAPPFQGRG</sequence>
<accession>A0A160TM08</accession>
<protein>
    <submittedName>
        <fullName evidence="1">URF 4</fullName>
    </submittedName>
</protein>
<dbReference type="EMBL" id="CZQE01000276">
    <property type="protein sequence ID" value="CUS45548.1"/>
    <property type="molecule type" value="Genomic_DNA"/>
</dbReference>
<proteinExistence type="predicted"/>
<organism evidence="1">
    <name type="scientific">hydrothermal vent metagenome</name>
    <dbReference type="NCBI Taxonomy" id="652676"/>
    <lineage>
        <taxon>unclassified sequences</taxon>
        <taxon>metagenomes</taxon>
        <taxon>ecological metagenomes</taxon>
    </lineage>
</organism>
<name>A0A160TM08_9ZZZZ</name>
<reference evidence="1" key="1">
    <citation type="submission" date="2015-10" db="EMBL/GenBank/DDBJ databases">
        <authorList>
            <person name="Gilbert D.G."/>
        </authorList>
    </citation>
    <scope>NUCLEOTIDE SEQUENCE</scope>
</reference>